<evidence type="ECO:0000313" key="2">
    <source>
        <dbReference type="Proteomes" id="UP001293593"/>
    </source>
</evidence>
<accession>A0AAE1JDB5</accession>
<dbReference type="PANTHER" id="PTHR36310:SF1">
    <property type="entry name" value="CYCLIN-DEPENDENT PROTEIN KINASE INHIBITOR SMR11"/>
    <property type="match status" value="1"/>
</dbReference>
<protein>
    <submittedName>
        <fullName evidence="1">Uncharacterized protein</fullName>
    </submittedName>
</protein>
<dbReference type="InterPro" id="IPR038971">
    <property type="entry name" value="SMR11/SMR16"/>
</dbReference>
<dbReference type="AlphaFoldDB" id="A0AAE1JDB5"/>
<proteinExistence type="predicted"/>
<comment type="caution">
    <text evidence="1">The sequence shown here is derived from an EMBL/GenBank/DDBJ whole genome shotgun (WGS) entry which is preliminary data.</text>
</comment>
<dbReference type="Proteomes" id="UP001293593">
    <property type="component" value="Unassembled WGS sequence"/>
</dbReference>
<dbReference type="EMBL" id="JAWXYG010000007">
    <property type="protein sequence ID" value="KAK4268362.1"/>
    <property type="molecule type" value="Genomic_DNA"/>
</dbReference>
<evidence type="ECO:0000313" key="1">
    <source>
        <dbReference type="EMBL" id="KAK4268362.1"/>
    </source>
</evidence>
<gene>
    <name evidence="1" type="ORF">QN277_025030</name>
</gene>
<keyword evidence="2" id="KW-1185">Reference proteome</keyword>
<organism evidence="1 2">
    <name type="scientific">Acacia crassicarpa</name>
    <name type="common">northern wattle</name>
    <dbReference type="NCBI Taxonomy" id="499986"/>
    <lineage>
        <taxon>Eukaryota</taxon>
        <taxon>Viridiplantae</taxon>
        <taxon>Streptophyta</taxon>
        <taxon>Embryophyta</taxon>
        <taxon>Tracheophyta</taxon>
        <taxon>Spermatophyta</taxon>
        <taxon>Magnoliopsida</taxon>
        <taxon>eudicotyledons</taxon>
        <taxon>Gunneridae</taxon>
        <taxon>Pentapetalae</taxon>
        <taxon>rosids</taxon>
        <taxon>fabids</taxon>
        <taxon>Fabales</taxon>
        <taxon>Fabaceae</taxon>
        <taxon>Caesalpinioideae</taxon>
        <taxon>mimosoid clade</taxon>
        <taxon>Acacieae</taxon>
        <taxon>Acacia</taxon>
    </lineage>
</organism>
<sequence>MDSGACKNLCGEAKESCLRSSQKQNEEIIVIGANKDVSELPDAAESNGSLVPITPEVDRENGDFRIDLQSPLTVTKKPFKLPDIDSKSKENGFKVVGLVDNGSPKTPQDGVFDPFAPGPEIMARAPLCKKYANDLRSCVARRLNFNPSSDAVQPKSSDYDEESLSDQEMFESVYEDLLEFILSTQAEAMLAELSASVVYDPADCKTPPSAILLNGIADTCPGAPVKSANKRRMIPVGLRRKLEF</sequence>
<reference evidence="1" key="1">
    <citation type="submission" date="2023-10" db="EMBL/GenBank/DDBJ databases">
        <title>Chromosome-level genome of the transformable northern wattle, Acacia crassicarpa.</title>
        <authorList>
            <person name="Massaro I."/>
            <person name="Sinha N.R."/>
            <person name="Poethig S."/>
            <person name="Leichty A.R."/>
        </authorList>
    </citation>
    <scope>NUCLEOTIDE SEQUENCE</scope>
    <source>
        <strain evidence="1">Acra3RX</strain>
        <tissue evidence="1">Leaf</tissue>
    </source>
</reference>
<dbReference type="PANTHER" id="PTHR36310">
    <property type="entry name" value="CYCLIN-DEPENDENT PROTEIN KINASE INHIBITOR SMR11"/>
    <property type="match status" value="1"/>
</dbReference>
<name>A0AAE1JDB5_9FABA</name>